<protein>
    <recommendedName>
        <fullName evidence="3">Transposase</fullName>
    </recommendedName>
</protein>
<dbReference type="Proteomes" id="UP000649955">
    <property type="component" value="Unassembled WGS sequence"/>
</dbReference>
<proteinExistence type="predicted"/>
<evidence type="ECO:0000313" key="1">
    <source>
        <dbReference type="EMBL" id="GHG22419.1"/>
    </source>
</evidence>
<evidence type="ECO:0000313" key="2">
    <source>
        <dbReference type="Proteomes" id="UP000649955"/>
    </source>
</evidence>
<dbReference type="EMBL" id="BNAW01000021">
    <property type="protein sequence ID" value="GHG22419.1"/>
    <property type="molecule type" value="Genomic_DNA"/>
</dbReference>
<accession>A0ABQ3KH77</accession>
<evidence type="ECO:0008006" key="3">
    <source>
        <dbReference type="Google" id="ProtNLM"/>
    </source>
</evidence>
<name>A0ABQ3KH77_9PSEU</name>
<keyword evidence="2" id="KW-1185">Reference proteome</keyword>
<reference evidence="2" key="1">
    <citation type="journal article" date="2019" name="Int. J. Syst. Evol. Microbiol.">
        <title>The Global Catalogue of Microorganisms (GCM) 10K type strain sequencing project: providing services to taxonomists for standard genome sequencing and annotation.</title>
        <authorList>
            <consortium name="The Broad Institute Genomics Platform"/>
            <consortium name="The Broad Institute Genome Sequencing Center for Infectious Disease"/>
            <person name="Wu L."/>
            <person name="Ma J."/>
        </authorList>
    </citation>
    <scope>NUCLEOTIDE SEQUENCE [LARGE SCALE GENOMIC DNA]</scope>
    <source>
        <strain evidence="2">CGMCC 4.7680</strain>
    </source>
</reference>
<sequence>MGFTLVFGGGALREGQVRPGWTTGERAPTLVRGMTAVNILHNIKWRVSGLRWRA</sequence>
<gene>
    <name evidence="1" type="ORF">GCM10017567_46480</name>
</gene>
<comment type="caution">
    <text evidence="1">The sequence shown here is derived from an EMBL/GenBank/DDBJ whole genome shotgun (WGS) entry which is preliminary data.</text>
</comment>
<organism evidence="1 2">
    <name type="scientific">Amycolatopsis bullii</name>
    <dbReference type="NCBI Taxonomy" id="941987"/>
    <lineage>
        <taxon>Bacteria</taxon>
        <taxon>Bacillati</taxon>
        <taxon>Actinomycetota</taxon>
        <taxon>Actinomycetes</taxon>
        <taxon>Pseudonocardiales</taxon>
        <taxon>Pseudonocardiaceae</taxon>
        <taxon>Amycolatopsis</taxon>
    </lineage>
</organism>